<protein>
    <submittedName>
        <fullName evidence="3">Pyrrolo-quinoline quinone</fullName>
    </submittedName>
</protein>
<dbReference type="Pfam" id="PF13360">
    <property type="entry name" value="PQQ_2"/>
    <property type="match status" value="2"/>
</dbReference>
<name>A0A2Z2HQN9_9EURY</name>
<feature type="domain" description="Pyrrolo-quinoline quinone repeat" evidence="2">
    <location>
        <begin position="85"/>
        <end position="162"/>
    </location>
</feature>
<organism evidence="3 4">
    <name type="scientific">Natrarchaeobaculum aegyptiacum</name>
    <dbReference type="NCBI Taxonomy" id="745377"/>
    <lineage>
        <taxon>Archaea</taxon>
        <taxon>Methanobacteriati</taxon>
        <taxon>Methanobacteriota</taxon>
        <taxon>Stenosarchaea group</taxon>
        <taxon>Halobacteria</taxon>
        <taxon>Halobacteriales</taxon>
        <taxon>Natrialbaceae</taxon>
        <taxon>Natrarchaeobaculum</taxon>
    </lineage>
</organism>
<dbReference type="GeneID" id="32893545"/>
<evidence type="ECO:0000256" key="1">
    <source>
        <dbReference type="SAM" id="MobiDB-lite"/>
    </source>
</evidence>
<evidence type="ECO:0000259" key="2">
    <source>
        <dbReference type="Pfam" id="PF13360"/>
    </source>
</evidence>
<dbReference type="RefSeq" id="WP_086887664.1">
    <property type="nucleotide sequence ID" value="NZ_CP019893.1"/>
</dbReference>
<evidence type="ECO:0000313" key="4">
    <source>
        <dbReference type="Proteomes" id="UP000250088"/>
    </source>
</evidence>
<feature type="region of interest" description="Disordered" evidence="1">
    <location>
        <begin position="1"/>
        <end position="22"/>
    </location>
</feature>
<dbReference type="Gene3D" id="2.130.10.10">
    <property type="entry name" value="YVTN repeat-like/Quinoprotein amine dehydrogenase"/>
    <property type="match status" value="1"/>
</dbReference>
<sequence>MSEFTPHADPRWTQYGGDASHSHVRVEREGPREIEASWTVDLAGPVGTPVCGRNTVYVGTSHGNLYALEAETGRRRFTIDTTLSTEWAPVWTDERLYFGTADGTIHAVDPETGDYLWETKLPGELAAAPAFADGLLVAGHDAGMSALEPATGEVLWTHETEGAVAGAPAIADHREWPASQVFVGTDEETVLALEAETGEEAWTVPTGGVIAGGPTVVDDRVYVADDGGTLLALDGETGQSWFTYRNREGLTSSAAVLAGETLSVEEVPTADAGDLEEGTTFVGGSDGYVHVTDTTFGRRKVRGWLFSKKGLALDGEVHATPVVVGGVVCVADTTGAVYGIDAHRYDHWWYYATDGPVTNTPAVGDSQLFVPSEDDRLHCLEWTPGDQPGV</sequence>
<dbReference type="PANTHER" id="PTHR34512">
    <property type="entry name" value="CELL SURFACE PROTEIN"/>
    <property type="match status" value="1"/>
</dbReference>
<evidence type="ECO:0000313" key="3">
    <source>
        <dbReference type="EMBL" id="ARS89282.1"/>
    </source>
</evidence>
<dbReference type="SMART" id="SM00564">
    <property type="entry name" value="PQQ"/>
    <property type="match status" value="6"/>
</dbReference>
<dbReference type="Gene3D" id="2.40.10.480">
    <property type="match status" value="1"/>
</dbReference>
<dbReference type="AlphaFoldDB" id="A0A2Z2HQN9"/>
<feature type="compositionally biased region" description="Basic and acidic residues" evidence="1">
    <location>
        <begin position="1"/>
        <end position="10"/>
    </location>
</feature>
<gene>
    <name evidence="3" type="ORF">B1756_05665</name>
</gene>
<dbReference type="InterPro" id="IPR018391">
    <property type="entry name" value="PQQ_b-propeller_rpt"/>
</dbReference>
<proteinExistence type="predicted"/>
<reference evidence="4" key="1">
    <citation type="submission" date="2017-02" db="EMBL/GenBank/DDBJ databases">
        <title>Natronthermophilus aegyptiacus gen. nov.,sp. nov., an aerobic, extremely halophilic alkalithermophilic archaeon isolated from the athalassohaline Wadi An Natrun, Egypt.</title>
        <authorList>
            <person name="Zhao B."/>
        </authorList>
    </citation>
    <scope>NUCLEOTIDE SEQUENCE [LARGE SCALE GENOMIC DNA]</scope>
    <source>
        <strain evidence="4">JW/NM-HA 15</strain>
    </source>
</reference>
<dbReference type="InterPro" id="IPR011047">
    <property type="entry name" value="Quinoprotein_ADH-like_sf"/>
</dbReference>
<dbReference type="InterPro" id="IPR002372">
    <property type="entry name" value="PQQ_rpt_dom"/>
</dbReference>
<dbReference type="KEGG" id="naj:B1756_05665"/>
<dbReference type="OrthoDB" id="145878at2157"/>
<keyword evidence="4" id="KW-1185">Reference proteome</keyword>
<dbReference type="SUPFAM" id="SSF50998">
    <property type="entry name" value="Quinoprotein alcohol dehydrogenase-like"/>
    <property type="match status" value="2"/>
</dbReference>
<dbReference type="EMBL" id="CP019893">
    <property type="protein sequence ID" value="ARS89282.1"/>
    <property type="molecule type" value="Genomic_DNA"/>
</dbReference>
<feature type="domain" description="Pyrrolo-quinoline quinone repeat" evidence="2">
    <location>
        <begin position="179"/>
        <end position="381"/>
    </location>
</feature>
<accession>A0A2Z2HQN9</accession>
<dbReference type="Gene3D" id="2.40.128.630">
    <property type="match status" value="1"/>
</dbReference>
<dbReference type="Proteomes" id="UP000250088">
    <property type="component" value="Chromosome"/>
</dbReference>
<dbReference type="InterPro" id="IPR015943">
    <property type="entry name" value="WD40/YVTN_repeat-like_dom_sf"/>
</dbReference>
<dbReference type="PANTHER" id="PTHR34512:SF30">
    <property type="entry name" value="OUTER MEMBRANE PROTEIN ASSEMBLY FACTOR BAMB"/>
    <property type="match status" value="1"/>
</dbReference>